<name>A0A1X1RJ33_MYCFA</name>
<feature type="compositionally biased region" description="Low complexity" evidence="1">
    <location>
        <begin position="251"/>
        <end position="261"/>
    </location>
</feature>
<dbReference type="Pfam" id="PF14219">
    <property type="entry name" value="DUF4328"/>
    <property type="match status" value="1"/>
</dbReference>
<evidence type="ECO:0000256" key="2">
    <source>
        <dbReference type="SAM" id="Phobius"/>
    </source>
</evidence>
<keyword evidence="2" id="KW-0812">Transmembrane</keyword>
<protein>
    <recommendedName>
        <fullName evidence="3">DUF4328 domain-containing protein</fullName>
    </recommendedName>
</protein>
<feature type="transmembrane region" description="Helical" evidence="2">
    <location>
        <begin position="183"/>
        <end position="203"/>
    </location>
</feature>
<evidence type="ECO:0000259" key="3">
    <source>
        <dbReference type="Pfam" id="PF14219"/>
    </source>
</evidence>
<dbReference type="Proteomes" id="UP000193484">
    <property type="component" value="Unassembled WGS sequence"/>
</dbReference>
<feature type="domain" description="DUF4328" evidence="3">
    <location>
        <begin position="47"/>
        <end position="207"/>
    </location>
</feature>
<feature type="region of interest" description="Disordered" evidence="1">
    <location>
        <begin position="230"/>
        <end position="261"/>
    </location>
</feature>
<feature type="transmembrane region" description="Helical" evidence="2">
    <location>
        <begin position="54"/>
        <end position="86"/>
    </location>
</feature>
<feature type="compositionally biased region" description="Basic and acidic residues" evidence="1">
    <location>
        <begin position="230"/>
        <end position="241"/>
    </location>
</feature>
<evidence type="ECO:0000256" key="1">
    <source>
        <dbReference type="SAM" id="MobiDB-lite"/>
    </source>
</evidence>
<feature type="transmembrane region" description="Helical" evidence="2">
    <location>
        <begin position="146"/>
        <end position="171"/>
    </location>
</feature>
<sequence>MPAEPETPVQQGPAPETVERVLRLVLIMLGLAALAHLLRYLLLMLNRTMLLHPLVAAGANVLTILAELGALAALLGLAIVATRWLICRREAVFAGLGQVEPRSRETLWVGCLVPLVNLFWAPVYVVELARADGRYGRLRRPIAIWWVLWVLSALLSTAVTVISLLAVLHAYADDLQGVADTTMAAVVCYLLAALAVVALRRVFDAFEIKTVDRPTRRWVVVADAGAGAKLDRTAAPEKPALEDSAPETPAPEDAAPENPAA</sequence>
<accession>A0A1X1RJ33</accession>
<proteinExistence type="predicted"/>
<comment type="caution">
    <text evidence="4">The sequence shown here is derived from an EMBL/GenBank/DDBJ whole genome shotgun (WGS) entry which is preliminary data.</text>
</comment>
<keyword evidence="2" id="KW-0472">Membrane</keyword>
<keyword evidence="5" id="KW-1185">Reference proteome</keyword>
<evidence type="ECO:0000313" key="4">
    <source>
        <dbReference type="EMBL" id="ORV07623.1"/>
    </source>
</evidence>
<keyword evidence="2" id="KW-1133">Transmembrane helix</keyword>
<dbReference type="STRING" id="1793.AWC04_02670"/>
<dbReference type="AlphaFoldDB" id="A0A1X1RJ33"/>
<gene>
    <name evidence="4" type="ORF">AWC04_02670</name>
</gene>
<feature type="transmembrane region" description="Helical" evidence="2">
    <location>
        <begin position="20"/>
        <end position="42"/>
    </location>
</feature>
<evidence type="ECO:0000313" key="5">
    <source>
        <dbReference type="Proteomes" id="UP000193484"/>
    </source>
</evidence>
<dbReference type="EMBL" id="LQOJ01000018">
    <property type="protein sequence ID" value="ORV07623.1"/>
    <property type="molecule type" value="Genomic_DNA"/>
</dbReference>
<dbReference type="InterPro" id="IPR025565">
    <property type="entry name" value="DUF4328"/>
</dbReference>
<reference evidence="4 5" key="1">
    <citation type="submission" date="2016-01" db="EMBL/GenBank/DDBJ databases">
        <title>The new phylogeny of the genus Mycobacterium.</title>
        <authorList>
            <person name="Tarcisio F."/>
            <person name="Conor M."/>
            <person name="Antonella G."/>
            <person name="Elisabetta G."/>
            <person name="Giulia F.S."/>
            <person name="Sara T."/>
            <person name="Anna F."/>
            <person name="Clotilde B."/>
            <person name="Roberto B."/>
            <person name="Veronica D.S."/>
            <person name="Fabio R."/>
            <person name="Monica P."/>
            <person name="Olivier J."/>
            <person name="Enrico T."/>
            <person name="Nicola S."/>
        </authorList>
    </citation>
    <scope>NUCLEOTIDE SEQUENCE [LARGE SCALE GENOMIC DNA]</scope>
    <source>
        <strain evidence="4 5">DSM 44179</strain>
    </source>
</reference>
<organism evidence="4 5">
    <name type="scientific">Mycolicibacterium fallax</name>
    <name type="common">Mycobacterium fallax</name>
    <dbReference type="NCBI Taxonomy" id="1793"/>
    <lineage>
        <taxon>Bacteria</taxon>
        <taxon>Bacillati</taxon>
        <taxon>Actinomycetota</taxon>
        <taxon>Actinomycetes</taxon>
        <taxon>Mycobacteriales</taxon>
        <taxon>Mycobacteriaceae</taxon>
        <taxon>Mycolicibacterium</taxon>
    </lineage>
</organism>